<dbReference type="PANTHER" id="PTHR11669">
    <property type="entry name" value="REPLICATION FACTOR C / DNA POLYMERASE III GAMMA-TAU SUBUNIT"/>
    <property type="match status" value="1"/>
</dbReference>
<evidence type="ECO:0000313" key="3">
    <source>
        <dbReference type="Proteomes" id="UP000231962"/>
    </source>
</evidence>
<dbReference type="Gene3D" id="3.40.50.300">
    <property type="entry name" value="P-loop containing nucleotide triphosphate hydrolases"/>
    <property type="match status" value="1"/>
</dbReference>
<dbReference type="PANTHER" id="PTHR11669:SF8">
    <property type="entry name" value="DNA POLYMERASE III SUBUNIT DELTA"/>
    <property type="match status" value="1"/>
</dbReference>
<gene>
    <name evidence="1" type="ORF">CH360_00705</name>
    <name evidence="2" type="ORF">CH373_00705</name>
</gene>
<evidence type="ECO:0000313" key="4">
    <source>
        <dbReference type="Proteomes" id="UP000231990"/>
    </source>
</evidence>
<dbReference type="InterPro" id="IPR027417">
    <property type="entry name" value="P-loop_NTPase"/>
</dbReference>
<organism evidence="2 4">
    <name type="scientific">Leptospira perolatii</name>
    <dbReference type="NCBI Taxonomy" id="2023191"/>
    <lineage>
        <taxon>Bacteria</taxon>
        <taxon>Pseudomonadati</taxon>
        <taxon>Spirochaetota</taxon>
        <taxon>Spirochaetia</taxon>
        <taxon>Leptospirales</taxon>
        <taxon>Leptospiraceae</taxon>
        <taxon>Leptospira</taxon>
    </lineage>
</organism>
<dbReference type="AlphaFoldDB" id="A0A2M9ZR98"/>
<comment type="caution">
    <text evidence="2">The sequence shown here is derived from an EMBL/GenBank/DDBJ whole genome shotgun (WGS) entry which is preliminary data.</text>
</comment>
<dbReference type="Proteomes" id="UP000231962">
    <property type="component" value="Unassembled WGS sequence"/>
</dbReference>
<evidence type="ECO:0000313" key="2">
    <source>
        <dbReference type="EMBL" id="PJZ74608.1"/>
    </source>
</evidence>
<dbReference type="RefSeq" id="WP_100712018.1">
    <property type="nucleotide sequence ID" value="NZ_NPDY01000001.1"/>
</dbReference>
<dbReference type="Proteomes" id="UP000231990">
    <property type="component" value="Unassembled WGS sequence"/>
</dbReference>
<dbReference type="OrthoDB" id="9810148at2"/>
<protein>
    <recommendedName>
        <fullName evidence="5">DNA polymerase III subunit delta</fullName>
    </recommendedName>
</protein>
<reference evidence="3 4" key="1">
    <citation type="submission" date="2017-07" db="EMBL/GenBank/DDBJ databases">
        <title>Leptospira spp. isolated from tropical soils.</title>
        <authorList>
            <person name="Thibeaux R."/>
            <person name="Iraola G."/>
            <person name="Ferres I."/>
            <person name="Bierque E."/>
            <person name="Girault D."/>
            <person name="Soupe-Gilbert M.-E."/>
            <person name="Picardeau M."/>
            <person name="Goarant C."/>
        </authorList>
    </citation>
    <scope>NUCLEOTIDE SEQUENCE [LARGE SCALE GENOMIC DNA]</scope>
    <source>
        <strain evidence="2 4">FH1-B-B1</strain>
        <strain evidence="1 3">FH1-B-C1</strain>
    </source>
</reference>
<accession>A0A2M9ZR98</accession>
<evidence type="ECO:0008006" key="5">
    <source>
        <dbReference type="Google" id="ProtNLM"/>
    </source>
</evidence>
<name>A0A2M9ZR98_9LEPT</name>
<dbReference type="Pfam" id="PF13177">
    <property type="entry name" value="DNA_pol3_delta2"/>
    <property type="match status" value="1"/>
</dbReference>
<dbReference type="EMBL" id="NPDY01000001">
    <property type="protein sequence ID" value="PJZ71076.1"/>
    <property type="molecule type" value="Genomic_DNA"/>
</dbReference>
<dbReference type="SUPFAM" id="SSF52540">
    <property type="entry name" value="P-loop containing nucleoside triphosphate hydrolases"/>
    <property type="match status" value="1"/>
</dbReference>
<proteinExistence type="predicted"/>
<evidence type="ECO:0000313" key="1">
    <source>
        <dbReference type="EMBL" id="PJZ71076.1"/>
    </source>
</evidence>
<sequence length="315" mass="36391">MGPNFSIQEIQGQKRALVYLQRYLENPNLLPPLLIFYGPEGTGKEAATERFIRQLLCLEGTSCGVCASCKAFMHHAHPDIVWFPSDKNKTIPIGTEDNPEEFSIRWLIRSRLYYRPHLSKVRFIIIPDAKLIGNEAETALLKSLEEAPSFTRFIFLVDDLESLKETITSRAVCIPFDYLPQEIVKDLHRSQGRMYHAFQGGSMETYDCPKEALELILSKVTDKVETPLDILHLEEWALNYKDDHPEWKDGFSFKDFLDLLSLVLIQEYTKNSYELNIPKIEQIFAFKETLHERIHGQESIIFSKLVNSLTLLSHK</sequence>
<dbReference type="InterPro" id="IPR050238">
    <property type="entry name" value="DNA_Rep/Repair_Clamp_Loader"/>
</dbReference>
<dbReference type="EMBL" id="NPDZ01000001">
    <property type="protein sequence ID" value="PJZ74608.1"/>
    <property type="molecule type" value="Genomic_DNA"/>
</dbReference>
<dbReference type="GO" id="GO:0006261">
    <property type="term" value="P:DNA-templated DNA replication"/>
    <property type="evidence" value="ECO:0007669"/>
    <property type="project" value="TreeGrafter"/>
</dbReference>
<keyword evidence="3" id="KW-1185">Reference proteome</keyword>